<dbReference type="SUPFAM" id="SSF51197">
    <property type="entry name" value="Clavaminate synthase-like"/>
    <property type="match status" value="1"/>
</dbReference>
<gene>
    <name evidence="1" type="ORF">IWQ60_008848</name>
</gene>
<dbReference type="GO" id="GO:0006631">
    <property type="term" value="P:fatty acid metabolic process"/>
    <property type="evidence" value="ECO:0007669"/>
    <property type="project" value="TreeGrafter"/>
</dbReference>
<protein>
    <recommendedName>
        <fullName evidence="3">Alpha-ketoglutarate-dependent dioxygenase AlkB-like domain-containing protein</fullName>
    </recommendedName>
</protein>
<dbReference type="InterPro" id="IPR037151">
    <property type="entry name" value="AlkB-like_sf"/>
</dbReference>
<accession>A0A9W7ZR86</accession>
<dbReference type="Gene3D" id="2.60.120.590">
    <property type="entry name" value="Alpha-ketoglutarate-dependent dioxygenase AlkB-like"/>
    <property type="match status" value="1"/>
</dbReference>
<keyword evidence="2" id="KW-1185">Reference proteome</keyword>
<proteinExistence type="predicted"/>
<comment type="caution">
    <text evidence="1">The sequence shown here is derived from an EMBL/GenBank/DDBJ whole genome shotgun (WGS) entry which is preliminary data.</text>
</comment>
<dbReference type="GO" id="GO:0005759">
    <property type="term" value="C:mitochondrial matrix"/>
    <property type="evidence" value="ECO:0007669"/>
    <property type="project" value="TreeGrafter"/>
</dbReference>
<organism evidence="1 2">
    <name type="scientific">Tieghemiomyces parasiticus</name>
    <dbReference type="NCBI Taxonomy" id="78921"/>
    <lineage>
        <taxon>Eukaryota</taxon>
        <taxon>Fungi</taxon>
        <taxon>Fungi incertae sedis</taxon>
        <taxon>Zoopagomycota</taxon>
        <taxon>Kickxellomycotina</taxon>
        <taxon>Dimargaritomycetes</taxon>
        <taxon>Dimargaritales</taxon>
        <taxon>Dimargaritaceae</taxon>
        <taxon>Tieghemiomyces</taxon>
    </lineage>
</organism>
<dbReference type="GO" id="GO:0006974">
    <property type="term" value="P:DNA damage response"/>
    <property type="evidence" value="ECO:0007669"/>
    <property type="project" value="InterPro"/>
</dbReference>
<dbReference type="OrthoDB" id="28127at2759"/>
<dbReference type="Proteomes" id="UP001150569">
    <property type="component" value="Unassembled WGS sequence"/>
</dbReference>
<sequence length="281" mass="31524">MTSLISALRNVQRGRSWRPTGLSQVMQGVFGDSTLLGSGLCGKRPYPRCHCRRLAAISFVPVNERGPADRDAYYDPSPAFTRSDYSLTDLDIIPDFVTTAEHNVLARAAHQKLRRYAADEYYAGHFDSVITQYRECTVSSWVPQPVPANDPAAPALAILQRAWDYFPSDTPWLPIHILDLHTSGAILKHVDNIEFSGRFVAGLCLLTPTVMRFTHKSDPACHVTVRLPPKCLYVQRDALRFDFTHEIPFNDGVHNTFRGEVVPRGRRISLLFRDAKTEGSG</sequence>
<name>A0A9W7ZR86_9FUNG</name>
<evidence type="ECO:0008006" key="3">
    <source>
        <dbReference type="Google" id="ProtNLM"/>
    </source>
</evidence>
<dbReference type="AlphaFoldDB" id="A0A9W7ZR86"/>
<evidence type="ECO:0000313" key="1">
    <source>
        <dbReference type="EMBL" id="KAJ1914331.1"/>
    </source>
</evidence>
<dbReference type="EMBL" id="JANBPT010000690">
    <property type="protein sequence ID" value="KAJ1914331.1"/>
    <property type="molecule type" value="Genomic_DNA"/>
</dbReference>
<reference evidence="1" key="1">
    <citation type="submission" date="2022-07" db="EMBL/GenBank/DDBJ databases">
        <title>Phylogenomic reconstructions and comparative analyses of Kickxellomycotina fungi.</title>
        <authorList>
            <person name="Reynolds N.K."/>
            <person name="Stajich J.E."/>
            <person name="Barry K."/>
            <person name="Grigoriev I.V."/>
            <person name="Crous P."/>
            <person name="Smith M.E."/>
        </authorList>
    </citation>
    <scope>NUCLEOTIDE SEQUENCE</scope>
    <source>
        <strain evidence="1">RSA 861</strain>
    </source>
</reference>
<dbReference type="PANTHER" id="PTHR21052:SF0">
    <property type="entry name" value="ALPHA-KETOGLUTARATE-DEPENDENT DIOXYGENASE ALKB HOMOLOG 7, MITOCHONDRIAL"/>
    <property type="match status" value="1"/>
</dbReference>
<dbReference type="InterPro" id="IPR032870">
    <property type="entry name" value="ALKBH7-like"/>
</dbReference>
<evidence type="ECO:0000313" key="2">
    <source>
        <dbReference type="Proteomes" id="UP001150569"/>
    </source>
</evidence>
<dbReference type="PANTHER" id="PTHR21052">
    <property type="entry name" value="SPERMATOGENESIS ASSOCIATED 11-RELATED"/>
    <property type="match status" value="1"/>
</dbReference>